<feature type="signal peptide" evidence="3">
    <location>
        <begin position="1"/>
        <end position="18"/>
    </location>
</feature>
<organism evidence="4 5">
    <name type="scientific">Nonlabens marinus S1-08</name>
    <dbReference type="NCBI Taxonomy" id="1454201"/>
    <lineage>
        <taxon>Bacteria</taxon>
        <taxon>Pseudomonadati</taxon>
        <taxon>Bacteroidota</taxon>
        <taxon>Flavobacteriia</taxon>
        <taxon>Flavobacteriales</taxon>
        <taxon>Flavobacteriaceae</taxon>
        <taxon>Nonlabens</taxon>
    </lineage>
</organism>
<accession>W8W017</accession>
<dbReference type="KEGG" id="nmf:NMS_1537"/>
<dbReference type="STRING" id="1454201.NMS_1537"/>
<keyword evidence="1" id="KW-0175">Coiled coil</keyword>
<gene>
    <name evidence="4" type="ORF">NMS_1537</name>
</gene>
<evidence type="ECO:0000256" key="2">
    <source>
        <dbReference type="SAM" id="Phobius"/>
    </source>
</evidence>
<keyword evidence="2" id="KW-0812">Transmembrane</keyword>
<evidence type="ECO:0000313" key="5">
    <source>
        <dbReference type="Proteomes" id="UP000031760"/>
    </source>
</evidence>
<keyword evidence="2" id="KW-1133">Transmembrane helix</keyword>
<keyword evidence="2" id="KW-0472">Membrane</keyword>
<evidence type="ECO:0008006" key="6">
    <source>
        <dbReference type="Google" id="ProtNLM"/>
    </source>
</evidence>
<sequence>MKKMVISALLLFSATAFAQENTDTNPIDTAFENLIESSNNFKEYKVVKETDLRQLKSNTETYITQLDQKISELEKSVAVEEQAQLPLKAELAAANSSVEQLNKEKNSISFLGLLIDKTVYTMIVWSIVAVLAVALIIVYLQYKKSHVTTDHAKSELAIAEAELEELRRKSIEEKQRLGRQLQDERNKLSRLRTAN</sequence>
<feature type="transmembrane region" description="Helical" evidence="2">
    <location>
        <begin position="119"/>
        <end position="140"/>
    </location>
</feature>
<feature type="chain" id="PRO_5004914109" description="tRNA (Guanine-N1)-methyltransferase" evidence="3">
    <location>
        <begin position="19"/>
        <end position="195"/>
    </location>
</feature>
<feature type="coiled-coil region" evidence="1">
    <location>
        <begin position="149"/>
        <end position="194"/>
    </location>
</feature>
<protein>
    <recommendedName>
        <fullName evidence="6">tRNA (Guanine-N1)-methyltransferase</fullName>
    </recommendedName>
</protein>
<keyword evidence="3" id="KW-0732">Signal</keyword>
<dbReference type="HOGENOM" id="CLU_108467_0_0_10"/>
<keyword evidence="5" id="KW-1185">Reference proteome</keyword>
<dbReference type="SUPFAM" id="SSF58100">
    <property type="entry name" value="Bacterial hemolysins"/>
    <property type="match status" value="1"/>
</dbReference>
<dbReference type="RefSeq" id="WP_041496137.1">
    <property type="nucleotide sequence ID" value="NZ_AP014548.1"/>
</dbReference>
<evidence type="ECO:0000313" key="4">
    <source>
        <dbReference type="EMBL" id="BAO55546.1"/>
    </source>
</evidence>
<dbReference type="Proteomes" id="UP000031760">
    <property type="component" value="Chromosome"/>
</dbReference>
<evidence type="ECO:0000256" key="1">
    <source>
        <dbReference type="SAM" id="Coils"/>
    </source>
</evidence>
<dbReference type="AlphaFoldDB" id="W8W017"/>
<reference evidence="4 5" key="1">
    <citation type="journal article" date="2014" name="Proc. Natl. Acad. Sci. U.S.A.">
        <title>Functional characterization of flavobacteria rhodopsins reveals a unique class of light-driven chloride pump in bacteria.</title>
        <authorList>
            <person name="Yoshizawa S."/>
            <person name="Kumagai Y."/>
            <person name="Kim H."/>
            <person name="Ogura Y."/>
            <person name="Hayashi T."/>
            <person name="Iwasaki W."/>
            <person name="DeLong E.F."/>
            <person name="Kogure K."/>
        </authorList>
    </citation>
    <scope>NUCLEOTIDE SEQUENCE [LARGE SCALE GENOMIC DNA]</scope>
    <source>
        <strain evidence="4 5">S1-08</strain>
    </source>
</reference>
<dbReference type="EMBL" id="AP014548">
    <property type="protein sequence ID" value="BAO55546.1"/>
    <property type="molecule type" value="Genomic_DNA"/>
</dbReference>
<name>W8W017_9FLAO</name>
<dbReference type="OrthoDB" id="981213at2"/>
<evidence type="ECO:0000256" key="3">
    <source>
        <dbReference type="SAM" id="SignalP"/>
    </source>
</evidence>
<proteinExistence type="predicted"/>